<dbReference type="EMBL" id="VJMG01000028">
    <property type="protein sequence ID" value="TRL38766.1"/>
    <property type="molecule type" value="Genomic_DNA"/>
</dbReference>
<dbReference type="PANTHER" id="PTHR34606:SF15">
    <property type="entry name" value="BON DOMAIN-CONTAINING PROTEIN"/>
    <property type="match status" value="1"/>
</dbReference>
<dbReference type="PROSITE" id="PS50914">
    <property type="entry name" value="BON"/>
    <property type="match status" value="1"/>
</dbReference>
<protein>
    <submittedName>
        <fullName evidence="2">BON domain-containing protein</fullName>
    </submittedName>
</protein>
<dbReference type="Proteomes" id="UP000316801">
    <property type="component" value="Unassembled WGS sequence"/>
</dbReference>
<dbReference type="RefSeq" id="WP_143125325.1">
    <property type="nucleotide sequence ID" value="NZ_VJMG01000028.1"/>
</dbReference>
<gene>
    <name evidence="2" type="ORF">FNA46_11400</name>
</gene>
<accession>A0A549TA70</accession>
<keyword evidence="3" id="KW-1185">Reference proteome</keyword>
<dbReference type="Gene3D" id="3.30.1340.30">
    <property type="match status" value="1"/>
</dbReference>
<dbReference type="InterPro" id="IPR051686">
    <property type="entry name" value="Lipoprotein_DolP"/>
</dbReference>
<proteinExistence type="predicted"/>
<evidence type="ECO:0000259" key="1">
    <source>
        <dbReference type="PROSITE" id="PS50914"/>
    </source>
</evidence>
<feature type="domain" description="BON" evidence="1">
    <location>
        <begin position="21"/>
        <end position="89"/>
    </location>
</feature>
<comment type="caution">
    <text evidence="2">The sequence shown here is derived from an EMBL/GenBank/DDBJ whole genome shotgun (WGS) entry which is preliminary data.</text>
</comment>
<evidence type="ECO:0000313" key="2">
    <source>
        <dbReference type="EMBL" id="TRL38766.1"/>
    </source>
</evidence>
<name>A0A549TA70_9HYPH</name>
<dbReference type="AlphaFoldDB" id="A0A549TA70"/>
<organism evidence="2 3">
    <name type="scientific">Rhizobium straminoryzae</name>
    <dbReference type="NCBI Taxonomy" id="1387186"/>
    <lineage>
        <taxon>Bacteria</taxon>
        <taxon>Pseudomonadati</taxon>
        <taxon>Pseudomonadota</taxon>
        <taxon>Alphaproteobacteria</taxon>
        <taxon>Hyphomicrobiales</taxon>
        <taxon>Rhizobiaceae</taxon>
        <taxon>Rhizobium/Agrobacterium group</taxon>
        <taxon>Rhizobium</taxon>
    </lineage>
</organism>
<evidence type="ECO:0000313" key="3">
    <source>
        <dbReference type="Proteomes" id="UP000316801"/>
    </source>
</evidence>
<sequence>MVFKPQTFHAEQPVVTAENPPDAQLETRVAEALASAGGLDPTNLAVTVEGTTVILTGSVLLPGESDRAAEVALSVAGVTSVTNHLRASGTF</sequence>
<dbReference type="Pfam" id="PF04972">
    <property type="entry name" value="BON"/>
    <property type="match status" value="1"/>
</dbReference>
<reference evidence="2 3" key="1">
    <citation type="submission" date="2019-07" db="EMBL/GenBank/DDBJ databases">
        <title>Ln-dependent methylotrophs.</title>
        <authorList>
            <person name="Tani A."/>
        </authorList>
    </citation>
    <scope>NUCLEOTIDE SEQUENCE [LARGE SCALE GENOMIC DNA]</scope>
    <source>
        <strain evidence="2 3">SM12</strain>
    </source>
</reference>
<dbReference type="PANTHER" id="PTHR34606">
    <property type="entry name" value="BON DOMAIN-CONTAINING PROTEIN"/>
    <property type="match status" value="1"/>
</dbReference>
<dbReference type="InterPro" id="IPR007055">
    <property type="entry name" value="BON_dom"/>
</dbReference>